<dbReference type="HOGENOM" id="CLU_008906_1_0_1"/>
<dbReference type="VEuPathDB" id="FungiDB:PNEG_01929"/>
<protein>
    <submittedName>
        <fullName evidence="2">Uncharacterized protein</fullName>
    </submittedName>
</protein>
<dbReference type="eggNOG" id="ENOG502QX1K">
    <property type="taxonomic scope" value="Eukaryota"/>
</dbReference>
<dbReference type="EMBL" id="AFWA02000009">
    <property type="protein sequence ID" value="EMR09744.1"/>
    <property type="molecule type" value="Genomic_DNA"/>
</dbReference>
<gene>
    <name evidence="2" type="ORF">PNEG_01929</name>
</gene>
<dbReference type="STRING" id="1069680.M7PH15"/>
<evidence type="ECO:0000313" key="2">
    <source>
        <dbReference type="EMBL" id="EMR09744.1"/>
    </source>
</evidence>
<feature type="compositionally biased region" description="Polar residues" evidence="1">
    <location>
        <begin position="441"/>
        <end position="451"/>
    </location>
</feature>
<keyword evidence="3" id="KW-1185">Reference proteome</keyword>
<dbReference type="OrthoDB" id="19159at2759"/>
<accession>M7PH15</accession>
<organism evidence="2 3">
    <name type="scientific">Pneumocystis murina (strain B123)</name>
    <name type="common">Mouse pneumocystis pneumonia agent</name>
    <name type="synonym">Pneumocystis carinii f. sp. muris</name>
    <dbReference type="NCBI Taxonomy" id="1069680"/>
    <lineage>
        <taxon>Eukaryota</taxon>
        <taxon>Fungi</taxon>
        <taxon>Dikarya</taxon>
        <taxon>Ascomycota</taxon>
        <taxon>Taphrinomycotina</taxon>
        <taxon>Pneumocystomycetes</taxon>
        <taxon>Pneumocystaceae</taxon>
        <taxon>Pneumocystis</taxon>
    </lineage>
</organism>
<proteinExistence type="predicted"/>
<comment type="caution">
    <text evidence="2">The sequence shown here is derived from an EMBL/GenBank/DDBJ whole genome shotgun (WGS) entry which is preliminary data.</text>
</comment>
<dbReference type="PANTHER" id="PTHR35140:SF1">
    <property type="entry name" value="MITOTIC CHECK POINT PROTEIN BFA1"/>
    <property type="match status" value="1"/>
</dbReference>
<dbReference type="InterPro" id="IPR034586">
    <property type="entry name" value="Bfa1/Byr4"/>
</dbReference>
<feature type="region of interest" description="Disordered" evidence="1">
    <location>
        <begin position="424"/>
        <end position="457"/>
    </location>
</feature>
<dbReference type="GeneID" id="19895623"/>
<dbReference type="AlphaFoldDB" id="M7PH15"/>
<dbReference type="GO" id="GO:0001100">
    <property type="term" value="P:negative regulation of exit from mitosis"/>
    <property type="evidence" value="ECO:0007669"/>
    <property type="project" value="InterPro"/>
</dbReference>
<dbReference type="PANTHER" id="PTHR35140">
    <property type="entry name" value="MITOTIC CHECK POINT PROTEIN BFA1"/>
    <property type="match status" value="1"/>
</dbReference>
<reference evidence="3" key="1">
    <citation type="journal article" date="2016" name="Nat. Commun.">
        <title>Genome analysis of three Pneumocystis species reveals adaptation mechanisms to life exclusively in mammalian hosts.</title>
        <authorList>
            <person name="Ma L."/>
            <person name="Chen Z."/>
            <person name="Huang D.W."/>
            <person name="Kutty G."/>
            <person name="Ishihara M."/>
            <person name="Wang H."/>
            <person name="Abouelleil A."/>
            <person name="Bishop L."/>
            <person name="Davey E."/>
            <person name="Deng R."/>
            <person name="Deng X."/>
            <person name="Fan L."/>
            <person name="Fantoni G."/>
            <person name="Fitzgerald M."/>
            <person name="Gogineni E."/>
            <person name="Goldberg J.M."/>
            <person name="Handley G."/>
            <person name="Hu X."/>
            <person name="Huber C."/>
            <person name="Jiao X."/>
            <person name="Jones K."/>
            <person name="Levin J.Z."/>
            <person name="Liu Y."/>
            <person name="Macdonald P."/>
            <person name="Melnikov A."/>
            <person name="Raley C."/>
            <person name="Sassi M."/>
            <person name="Sherman B.T."/>
            <person name="Song X."/>
            <person name="Sykes S."/>
            <person name="Tran B."/>
            <person name="Walsh L."/>
            <person name="Xia Y."/>
            <person name="Yang J."/>
            <person name="Young S."/>
            <person name="Zeng Q."/>
            <person name="Zheng X."/>
            <person name="Stephens R."/>
            <person name="Nusbaum C."/>
            <person name="Birren B.W."/>
            <person name="Azadi P."/>
            <person name="Lempicki R.A."/>
            <person name="Cuomo C.A."/>
            <person name="Kovacs J.A."/>
        </authorList>
    </citation>
    <scope>NUCLEOTIDE SEQUENCE [LARGE SCALE GENOMIC DNA]</scope>
    <source>
        <strain evidence="3">B123</strain>
    </source>
</reference>
<evidence type="ECO:0000313" key="3">
    <source>
        <dbReference type="Proteomes" id="UP000011958"/>
    </source>
</evidence>
<dbReference type="RefSeq" id="XP_007873905.1">
    <property type="nucleotide sequence ID" value="XM_007875714.1"/>
</dbReference>
<dbReference type="OMA" id="DWGEGSL"/>
<dbReference type="Proteomes" id="UP000011958">
    <property type="component" value="Unassembled WGS sequence"/>
</dbReference>
<dbReference type="GO" id="GO:1990334">
    <property type="term" value="C:Bfa1-Bub2 complex"/>
    <property type="evidence" value="ECO:0007669"/>
    <property type="project" value="InterPro"/>
</dbReference>
<dbReference type="GO" id="GO:0044732">
    <property type="term" value="C:mitotic spindle pole body"/>
    <property type="evidence" value="ECO:0007669"/>
    <property type="project" value="TreeGrafter"/>
</dbReference>
<feature type="region of interest" description="Disordered" evidence="1">
    <location>
        <begin position="333"/>
        <end position="357"/>
    </location>
</feature>
<name>M7PH15_PNEMU</name>
<dbReference type="GO" id="GO:0005096">
    <property type="term" value="F:GTPase activator activity"/>
    <property type="evidence" value="ECO:0007669"/>
    <property type="project" value="InterPro"/>
</dbReference>
<sequence>MNKEVEIWDDEDLLGEICDISDQVSDASLIRDHIKDVPFEKEMMVKDINEVMEKAAMSGIPLPRNITPSSLMGGTIRRLGTRKAGVTVMDDWGDDIQLTPGLLNEKLIQRSSAVENEDVFGDIEDWSAKIEKPQTAVQKRLREGLLPRKSVEPSIIAQNSTFDDTFESDFDIPNNIDNFHIHHPPQKTHALGISHAPTLESDNDDWGDSSLGIRSAGADSRSARASIASSLSPSMSSMTLSEDESILEGIELPSSALDLQKRFDICRQRKINERTLKEVQFLKEDFFVDIEVDKDNFLDSSKKFNSNVNIIKHFMDNDTQNPQRQPQATIKFSSKSSRIPQPVLPLPKINKENISRPSYSENRPLVQEKMVSKKSSLMNFQEQEDNLHSMSTKRSMPSLQSQYISPPHYNLSDNSRLKSNTYNTHHNHPKTVLENGHSKTHSNNFNSSNPRYSRGSDEFPGIVSRVPRYASPTNASLARGTTLLNKFQKCTSDGISRDHSPIRILTRPQKLSNYGDGTELDAFDDLPTCFATENKYSEKNYKKEHLKFKDASDIPLETHYSKIPEMDRYKDGSSKSNIHPMIKNNGFRPKTNIQLFPTKIKLKKKTKQMPTLIRNLNSSPIPKVVGQMKYNPQTRIWEGNEVELQKFDLYYTSPRPALISHISDKKDMQIVGDMMFDPQKMCWIKINPSTEDENDPFEGIKDLANNDSYIFFESSNNSNGLSNSNYTDTQNFVVGEEFDVGPGFIRKQREEEENWKKSIQGWIKQGFPNRNHLREIRKIVINGR</sequence>
<evidence type="ECO:0000256" key="1">
    <source>
        <dbReference type="SAM" id="MobiDB-lite"/>
    </source>
</evidence>